<dbReference type="PANTHER" id="PTHR33116">
    <property type="entry name" value="REVERSE TRANSCRIPTASE ZINC-BINDING DOMAIN-CONTAINING PROTEIN-RELATED-RELATED"/>
    <property type="match status" value="1"/>
</dbReference>
<dbReference type="Proteomes" id="UP000811246">
    <property type="component" value="Chromosome 5"/>
</dbReference>
<accession>A0A922JMM2</accession>
<dbReference type="EMBL" id="CM031829">
    <property type="protein sequence ID" value="KAG6713393.1"/>
    <property type="molecule type" value="Genomic_DNA"/>
</dbReference>
<evidence type="ECO:0008006" key="3">
    <source>
        <dbReference type="Google" id="ProtNLM"/>
    </source>
</evidence>
<evidence type="ECO:0000313" key="2">
    <source>
        <dbReference type="Proteomes" id="UP000811246"/>
    </source>
</evidence>
<dbReference type="AlphaFoldDB" id="A0A922JMM2"/>
<protein>
    <recommendedName>
        <fullName evidence="3">Reverse transcriptase</fullName>
    </recommendedName>
</protein>
<evidence type="ECO:0000313" key="1">
    <source>
        <dbReference type="EMBL" id="KAG6713393.1"/>
    </source>
</evidence>
<name>A0A922JMM2_CARIL</name>
<dbReference type="PANTHER" id="PTHR33116:SF80">
    <property type="entry name" value="REVERSE TRANSCRIPTASE ZINC-BINDING DOMAIN-CONTAINING PROTEIN"/>
    <property type="match status" value="1"/>
</dbReference>
<feature type="non-terminal residue" evidence="1">
    <location>
        <position position="1"/>
    </location>
</feature>
<organism evidence="1 2">
    <name type="scientific">Carya illinoinensis</name>
    <name type="common">Pecan</name>
    <dbReference type="NCBI Taxonomy" id="32201"/>
    <lineage>
        <taxon>Eukaryota</taxon>
        <taxon>Viridiplantae</taxon>
        <taxon>Streptophyta</taxon>
        <taxon>Embryophyta</taxon>
        <taxon>Tracheophyta</taxon>
        <taxon>Spermatophyta</taxon>
        <taxon>Magnoliopsida</taxon>
        <taxon>eudicotyledons</taxon>
        <taxon>Gunneridae</taxon>
        <taxon>Pentapetalae</taxon>
        <taxon>rosids</taxon>
        <taxon>fabids</taxon>
        <taxon>Fagales</taxon>
        <taxon>Juglandaceae</taxon>
        <taxon>Carya</taxon>
    </lineage>
</organism>
<comment type="caution">
    <text evidence="1">The sequence shown here is derived from an EMBL/GenBank/DDBJ whole genome shotgun (WGS) entry which is preliminary data.</text>
</comment>
<reference evidence="1" key="1">
    <citation type="submission" date="2021-01" db="EMBL/GenBank/DDBJ databases">
        <authorList>
            <person name="Lovell J.T."/>
            <person name="Bentley N."/>
            <person name="Bhattarai G."/>
            <person name="Jenkins J.W."/>
            <person name="Sreedasyam A."/>
            <person name="Alarcon Y."/>
            <person name="Bock C."/>
            <person name="Boston L."/>
            <person name="Carlson J."/>
            <person name="Cervantes K."/>
            <person name="Clermont K."/>
            <person name="Krom N."/>
            <person name="Kubenka K."/>
            <person name="Mamidi S."/>
            <person name="Mattison C."/>
            <person name="Monteros M."/>
            <person name="Pisani C."/>
            <person name="Plott C."/>
            <person name="Rajasekar S."/>
            <person name="Rhein H.S."/>
            <person name="Rohla C."/>
            <person name="Song M."/>
            <person name="Hilaire R.S."/>
            <person name="Shu S."/>
            <person name="Wells L."/>
            <person name="Wang X."/>
            <person name="Webber J."/>
            <person name="Heerema R.J."/>
            <person name="Klein P."/>
            <person name="Conner P."/>
            <person name="Grauke L."/>
            <person name="Grimwood J."/>
            <person name="Schmutz J."/>
            <person name="Randall J.J."/>
        </authorList>
    </citation>
    <scope>NUCLEOTIDE SEQUENCE</scope>
    <source>
        <tissue evidence="1">Leaf</tissue>
    </source>
</reference>
<proteinExistence type="predicted"/>
<feature type="non-terminal residue" evidence="1">
    <location>
        <position position="108"/>
    </location>
</feature>
<gene>
    <name evidence="1" type="ORF">I3842_05G149300</name>
</gene>
<sequence length="108" mass="12147">IFANGGKKSVRGIIRTLEQYAQWFGQAINKEKSALFMSKKIPYNRRCGLLNNTGFTEGSFPTIYLGVPLVTRRLTARHLEPLVNKVRNKVAGWKVKTLSQAGQLTLIK</sequence>